<gene>
    <name evidence="3" type="ORF">C8E89_11142</name>
</gene>
<dbReference type="AlphaFoldDB" id="A0A318HED8"/>
<dbReference type="EMBL" id="QJJU01000011">
    <property type="protein sequence ID" value="PXX07258.1"/>
    <property type="molecule type" value="Genomic_DNA"/>
</dbReference>
<evidence type="ECO:0000256" key="2">
    <source>
        <dbReference type="SAM" id="Phobius"/>
    </source>
</evidence>
<keyword evidence="2" id="KW-0472">Membrane</keyword>
<feature type="transmembrane region" description="Helical" evidence="2">
    <location>
        <begin position="555"/>
        <end position="575"/>
    </location>
</feature>
<comment type="caution">
    <text evidence="3">The sequence shown here is derived from an EMBL/GenBank/DDBJ whole genome shotgun (WGS) entry which is preliminary data.</text>
</comment>
<feature type="region of interest" description="Disordered" evidence="1">
    <location>
        <begin position="296"/>
        <end position="318"/>
    </location>
</feature>
<sequence>MKSARASQGINVVERRESLVRDEAATCPDRGEERFERPVLPIQDFTVAIHLAAVKKETEVTAKAKAKTQPEIAPDNDPVESRYALSSYERDMLSYAYRNNPPFNTATMTLPDNVRVEIGFPEETSYHSEQKDWISVCPVDRPKPPPRRTVRLKVAFTEFADASLFILHLIFYPFLELIDSDTPTEYRLDEYELIKLIKLWEGGEGQPNPGSEEEESETIKEKIPHFFIGNVGPLSLDRLIDKVFKGKFELCTHPVRSAAIVPTSLPSTSPSGTMPGRDPYVGTRVGTVEVVLSPDNAAQGGHVPQDTDASPAGDAKDGDDEQAHWFFDELRSIKDDRSAFEKKWRSPDLEDKRWRQLVAVGGLVQGLLDFDRIDSNELADVFEGFAEDHRCIYVKGLSVTGFHKGTLLKISAGTTDAGVKHESGSDSLTSDSDDRTSPVRLDPYLLVPHALLLLNDELLRRSGQCSDDLAGVRGTIWRDRLRDPDLRIKNTQELVNEQRKLLSQLSLNVFNYVSERTLFSAGQEIRGFDDRTREMHQRLSEDSQQLEARLNRQNTYGTVSAIVFAVVGALIGIIGHVLVPVSLAVIVGVAGIFLVVRMLS</sequence>
<dbReference type="Proteomes" id="UP000247781">
    <property type="component" value="Unassembled WGS sequence"/>
</dbReference>
<protein>
    <submittedName>
        <fullName evidence="3">Uncharacterized protein</fullName>
    </submittedName>
</protein>
<evidence type="ECO:0000256" key="1">
    <source>
        <dbReference type="SAM" id="MobiDB-lite"/>
    </source>
</evidence>
<proteinExistence type="predicted"/>
<name>A0A318HED8_9MYCO</name>
<organism evidence="3 4">
    <name type="scientific">Mycolicibacterium moriokaense</name>
    <dbReference type="NCBI Taxonomy" id="39691"/>
    <lineage>
        <taxon>Bacteria</taxon>
        <taxon>Bacillati</taxon>
        <taxon>Actinomycetota</taxon>
        <taxon>Actinomycetes</taxon>
        <taxon>Mycobacteriales</taxon>
        <taxon>Mycobacteriaceae</taxon>
        <taxon>Mycolicibacterium</taxon>
    </lineage>
</organism>
<accession>A0A318HED8</accession>
<reference evidence="4" key="1">
    <citation type="submission" date="2018-05" db="EMBL/GenBank/DDBJ databases">
        <authorList>
            <person name="Deangelis K."/>
            <person name="Huntemann M."/>
            <person name="Clum A."/>
            <person name="Pillay M."/>
            <person name="Palaniappan K."/>
            <person name="Varghese N."/>
            <person name="Mikhailova N."/>
            <person name="Stamatis D."/>
            <person name="Reddy T."/>
            <person name="Daum C."/>
            <person name="Shapiro N."/>
            <person name="Ivanova N."/>
            <person name="Kyrpides N."/>
            <person name="Woyke T."/>
        </authorList>
    </citation>
    <scope>NUCLEOTIDE SEQUENCE [LARGE SCALE GENOMIC DNA]</scope>
    <source>
        <strain evidence="4">GAS496</strain>
    </source>
</reference>
<keyword evidence="4" id="KW-1185">Reference proteome</keyword>
<evidence type="ECO:0000313" key="3">
    <source>
        <dbReference type="EMBL" id="PXX07258.1"/>
    </source>
</evidence>
<reference evidence="3 4" key="2">
    <citation type="submission" date="2018-06" db="EMBL/GenBank/DDBJ databases">
        <title>Sequencing of bacterial isolates from soil warming experiment in Harvard Forest, Massachusetts, USA.</title>
        <authorList>
            <person name="Deangelis K.PhD."/>
        </authorList>
    </citation>
    <scope>NUCLEOTIDE SEQUENCE [LARGE SCALE GENOMIC DNA]</scope>
    <source>
        <strain evidence="3 4">GAS496</strain>
    </source>
</reference>
<evidence type="ECO:0000313" key="4">
    <source>
        <dbReference type="Proteomes" id="UP000247781"/>
    </source>
</evidence>
<feature type="transmembrane region" description="Helical" evidence="2">
    <location>
        <begin position="581"/>
        <end position="599"/>
    </location>
</feature>
<keyword evidence="2" id="KW-0812">Transmembrane</keyword>
<keyword evidence="2" id="KW-1133">Transmembrane helix</keyword>